<keyword evidence="4" id="KW-1133">Transmembrane helix</keyword>
<protein>
    <submittedName>
        <fullName evidence="5">Uncharacterized protein</fullName>
    </submittedName>
</protein>
<dbReference type="Pfam" id="PF07719">
    <property type="entry name" value="TPR_2"/>
    <property type="match status" value="1"/>
</dbReference>
<gene>
    <name evidence="5" type="ORF">A3B37_03530</name>
</gene>
<evidence type="ECO:0000313" key="6">
    <source>
        <dbReference type="Proteomes" id="UP000176705"/>
    </source>
</evidence>
<dbReference type="AlphaFoldDB" id="A0A1G2LC95"/>
<organism evidence="5 6">
    <name type="scientific">Candidatus Sungbacteria bacterium RIFCSPLOWO2_01_FULL_59_16</name>
    <dbReference type="NCBI Taxonomy" id="1802280"/>
    <lineage>
        <taxon>Bacteria</taxon>
        <taxon>Candidatus Sungiibacteriota</taxon>
    </lineage>
</organism>
<dbReference type="SMART" id="SM00028">
    <property type="entry name" value="TPR"/>
    <property type="match status" value="4"/>
</dbReference>
<dbReference type="STRING" id="1802280.A3B37_03530"/>
<evidence type="ECO:0000256" key="1">
    <source>
        <dbReference type="ARBA" id="ARBA00022737"/>
    </source>
</evidence>
<accession>A0A1G2LC95</accession>
<dbReference type="PROSITE" id="PS50005">
    <property type="entry name" value="TPR"/>
    <property type="match status" value="1"/>
</dbReference>
<evidence type="ECO:0000313" key="5">
    <source>
        <dbReference type="EMBL" id="OHA09256.1"/>
    </source>
</evidence>
<keyword evidence="4" id="KW-0472">Membrane</keyword>
<evidence type="ECO:0000256" key="2">
    <source>
        <dbReference type="ARBA" id="ARBA00022803"/>
    </source>
</evidence>
<keyword evidence="2 3" id="KW-0802">TPR repeat</keyword>
<evidence type="ECO:0000256" key="3">
    <source>
        <dbReference type="PROSITE-ProRule" id="PRU00339"/>
    </source>
</evidence>
<dbReference type="InterPro" id="IPR013105">
    <property type="entry name" value="TPR_2"/>
</dbReference>
<keyword evidence="1" id="KW-0677">Repeat</keyword>
<keyword evidence="4" id="KW-0812">Transmembrane</keyword>
<dbReference type="EMBL" id="MHQS01000005">
    <property type="protein sequence ID" value="OHA09256.1"/>
    <property type="molecule type" value="Genomic_DNA"/>
</dbReference>
<evidence type="ECO:0000256" key="4">
    <source>
        <dbReference type="SAM" id="Phobius"/>
    </source>
</evidence>
<dbReference type="InterPro" id="IPR011990">
    <property type="entry name" value="TPR-like_helical_dom_sf"/>
</dbReference>
<feature type="transmembrane region" description="Helical" evidence="4">
    <location>
        <begin position="14"/>
        <end position="32"/>
    </location>
</feature>
<dbReference type="Proteomes" id="UP000176705">
    <property type="component" value="Unassembled WGS sequence"/>
</dbReference>
<dbReference type="Gene3D" id="1.25.40.10">
    <property type="entry name" value="Tetratricopeptide repeat domain"/>
    <property type="match status" value="2"/>
</dbReference>
<proteinExistence type="predicted"/>
<sequence>MESSRNPKERFRQGLSLAAIMVLIVMVARLPLGRAALDLTWRLGPEARASEYLVRVAAFLGGDDAKLSFSVGRAHHQAGRLSEAETFYRKALKLDPHVGGAHYQLARIYFSGEGDLASALAEINAELALHPLYLRSYYVRGLIHAYAGRLQEAEEDFKKLLGSPLLNAPNGWGAYVDLAWVHLRQERYQDALELMGEASRRFPSNVWIENALGQSYVGLERYPEARDAFQNAVMLANNLTEEEWLMAYPAHQRRDASEGIQQIKKGMKFNLSLAEEKLGEGQ</sequence>
<comment type="caution">
    <text evidence="5">The sequence shown here is derived from an EMBL/GenBank/DDBJ whole genome shotgun (WGS) entry which is preliminary data.</text>
</comment>
<reference evidence="5 6" key="1">
    <citation type="journal article" date="2016" name="Nat. Commun.">
        <title>Thousands of microbial genomes shed light on interconnected biogeochemical processes in an aquifer system.</title>
        <authorList>
            <person name="Anantharaman K."/>
            <person name="Brown C.T."/>
            <person name="Hug L.A."/>
            <person name="Sharon I."/>
            <person name="Castelle C.J."/>
            <person name="Probst A.J."/>
            <person name="Thomas B.C."/>
            <person name="Singh A."/>
            <person name="Wilkins M.J."/>
            <person name="Karaoz U."/>
            <person name="Brodie E.L."/>
            <person name="Williams K.H."/>
            <person name="Hubbard S.S."/>
            <person name="Banfield J.F."/>
        </authorList>
    </citation>
    <scope>NUCLEOTIDE SEQUENCE [LARGE SCALE GENOMIC DNA]</scope>
</reference>
<dbReference type="PANTHER" id="PTHR45586:SF1">
    <property type="entry name" value="LIPOPOLYSACCHARIDE ASSEMBLY PROTEIN B"/>
    <property type="match status" value="1"/>
</dbReference>
<dbReference type="Pfam" id="PF13432">
    <property type="entry name" value="TPR_16"/>
    <property type="match status" value="2"/>
</dbReference>
<dbReference type="SUPFAM" id="SSF48452">
    <property type="entry name" value="TPR-like"/>
    <property type="match status" value="1"/>
</dbReference>
<feature type="repeat" description="TPR" evidence="3">
    <location>
        <begin position="65"/>
        <end position="98"/>
    </location>
</feature>
<dbReference type="InterPro" id="IPR019734">
    <property type="entry name" value="TPR_rpt"/>
</dbReference>
<dbReference type="InterPro" id="IPR051012">
    <property type="entry name" value="CellSynth/LPSAsmb/PSIAsmb"/>
</dbReference>
<dbReference type="PANTHER" id="PTHR45586">
    <property type="entry name" value="TPR REPEAT-CONTAINING PROTEIN PA4667"/>
    <property type="match status" value="1"/>
</dbReference>
<name>A0A1G2LC95_9BACT</name>